<gene>
    <name evidence="2" type="ORF">GCM10009749_09690</name>
</gene>
<dbReference type="Proteomes" id="UP001500002">
    <property type="component" value="Unassembled WGS sequence"/>
</dbReference>
<dbReference type="Pfam" id="PF20060">
    <property type="entry name" value="DUF6459"/>
    <property type="match status" value="1"/>
</dbReference>
<comment type="caution">
    <text evidence="2">The sequence shown here is derived from an EMBL/GenBank/DDBJ whole genome shotgun (WGS) entry which is preliminary data.</text>
</comment>
<reference evidence="2 3" key="1">
    <citation type="journal article" date="2019" name="Int. J. Syst. Evol. Microbiol.">
        <title>The Global Catalogue of Microorganisms (GCM) 10K type strain sequencing project: providing services to taxonomists for standard genome sequencing and annotation.</title>
        <authorList>
            <consortium name="The Broad Institute Genomics Platform"/>
            <consortium name="The Broad Institute Genome Sequencing Center for Infectious Disease"/>
            <person name="Wu L."/>
            <person name="Ma J."/>
        </authorList>
    </citation>
    <scope>NUCLEOTIDE SEQUENCE [LARGE SCALE GENOMIC DNA]</scope>
    <source>
        <strain evidence="2 3">JCM 14322</strain>
    </source>
</reference>
<organism evidence="2 3">
    <name type="scientific">Agromyces neolithicus</name>
    <dbReference type="NCBI Taxonomy" id="269420"/>
    <lineage>
        <taxon>Bacteria</taxon>
        <taxon>Bacillati</taxon>
        <taxon>Actinomycetota</taxon>
        <taxon>Actinomycetes</taxon>
        <taxon>Micrococcales</taxon>
        <taxon>Microbacteriaceae</taxon>
        <taxon>Agromyces</taxon>
    </lineage>
</organism>
<dbReference type="RefSeq" id="WP_344293974.1">
    <property type="nucleotide sequence ID" value="NZ_BAAANJ010000002.1"/>
</dbReference>
<accession>A0ABN2LYP4</accession>
<protein>
    <recommendedName>
        <fullName evidence="4">3-hydroxyacyl-CoA dehydrogenase</fullName>
    </recommendedName>
</protein>
<evidence type="ECO:0008006" key="4">
    <source>
        <dbReference type="Google" id="ProtNLM"/>
    </source>
</evidence>
<dbReference type="InterPro" id="IPR045596">
    <property type="entry name" value="DUF6459"/>
</dbReference>
<dbReference type="EMBL" id="BAAANJ010000002">
    <property type="protein sequence ID" value="GAA1803578.1"/>
    <property type="molecule type" value="Genomic_DNA"/>
</dbReference>
<evidence type="ECO:0000313" key="2">
    <source>
        <dbReference type="EMBL" id="GAA1803578.1"/>
    </source>
</evidence>
<keyword evidence="3" id="KW-1185">Reference proteome</keyword>
<sequence length="153" mass="17036">MSDRATSTATARPLAGPGTPARFIDDDLDDYFARQPARRAELPDPEPLLRNLTRCVIEALAGARDLDQLARWVNDDVYRNLSKRVVLAARARRVKGQAPQRPAFTLGRVHLCEPADGVIEGVIMVHQRARSRAVAIRLEGFDQRWRASAISVL</sequence>
<evidence type="ECO:0000256" key="1">
    <source>
        <dbReference type="SAM" id="MobiDB-lite"/>
    </source>
</evidence>
<feature type="region of interest" description="Disordered" evidence="1">
    <location>
        <begin position="1"/>
        <end position="23"/>
    </location>
</feature>
<proteinExistence type="predicted"/>
<feature type="compositionally biased region" description="Polar residues" evidence="1">
    <location>
        <begin position="1"/>
        <end position="10"/>
    </location>
</feature>
<evidence type="ECO:0000313" key="3">
    <source>
        <dbReference type="Proteomes" id="UP001500002"/>
    </source>
</evidence>
<name>A0ABN2LYP4_9MICO</name>